<dbReference type="Proteomes" id="UP000018922">
    <property type="component" value="Chromosome I"/>
</dbReference>
<dbReference type="HOGENOM" id="CLU_3100517_0_0_5"/>
<evidence type="ECO:0000313" key="2">
    <source>
        <dbReference type="Proteomes" id="UP000018922"/>
    </source>
</evidence>
<accession>V6F343</accession>
<dbReference type="AlphaFoldDB" id="V6F343"/>
<dbReference type="KEGG" id="mgy:MGMSRv2__2576"/>
<keyword evidence="2" id="KW-1185">Reference proteome</keyword>
<reference evidence="1 2" key="1">
    <citation type="journal article" date="2014" name="Genome Announc.">
        <title>Complete genome sequence of Magnetospirillum gryphiswaldense MSR-1.</title>
        <authorList>
            <person name="Wang X."/>
            <person name="Wang Q."/>
            <person name="Zhang W."/>
            <person name="Wang Y."/>
            <person name="Li L."/>
            <person name="Wen T."/>
            <person name="Zhang T."/>
            <person name="Zhang Y."/>
            <person name="Xu J."/>
            <person name="Hu J."/>
            <person name="Li S."/>
            <person name="Liu L."/>
            <person name="Liu J."/>
            <person name="Jiang W."/>
            <person name="Tian J."/>
            <person name="Li Y."/>
            <person name="Schuler D."/>
            <person name="Wang L."/>
            <person name="Li J."/>
        </authorList>
    </citation>
    <scope>NUCLEOTIDE SEQUENCE [LARGE SCALE GENOMIC DNA]</scope>
    <source>
        <strain evidence="2">DSM 6361 / JCM 21280 / NBRC 15271 / MSR-1</strain>
    </source>
</reference>
<sequence length="51" mass="5622">MGPIPKLNNTFSVNEDNCRRTLANGGFKKLEVLLLICNGLKGLINCQRNSC</sequence>
<protein>
    <recommendedName>
        <fullName evidence="3">Transposase</fullName>
    </recommendedName>
</protein>
<evidence type="ECO:0008006" key="3">
    <source>
        <dbReference type="Google" id="ProtNLM"/>
    </source>
</evidence>
<proteinExistence type="predicted"/>
<organism evidence="1 2">
    <name type="scientific">Magnetospirillum gryphiswaldense (strain DSM 6361 / JCM 21280 / NBRC 15271 / MSR-1)</name>
    <dbReference type="NCBI Taxonomy" id="431944"/>
    <lineage>
        <taxon>Bacteria</taxon>
        <taxon>Pseudomonadati</taxon>
        <taxon>Pseudomonadota</taxon>
        <taxon>Alphaproteobacteria</taxon>
        <taxon>Rhodospirillales</taxon>
        <taxon>Rhodospirillaceae</taxon>
        <taxon>Magnetospirillum</taxon>
    </lineage>
</organism>
<dbReference type="EMBL" id="HG794546">
    <property type="protein sequence ID" value="CDK99792.1"/>
    <property type="molecule type" value="Genomic_DNA"/>
</dbReference>
<gene>
    <name evidence="1" type="ordered locus">MGMSRv2__2576</name>
</gene>
<name>V6F343_MAGGM</name>
<evidence type="ECO:0000313" key="1">
    <source>
        <dbReference type="EMBL" id="CDK99792.1"/>
    </source>
</evidence>